<evidence type="ECO:0000313" key="2">
    <source>
        <dbReference type="Proteomes" id="UP000317835"/>
    </source>
</evidence>
<dbReference type="RefSeq" id="WP_145267789.1">
    <property type="nucleotide sequence ID" value="NZ_CP036426.1"/>
</dbReference>
<dbReference type="KEGG" id="tpla:ElP_12740"/>
<dbReference type="SUPFAM" id="SSF109854">
    <property type="entry name" value="DinB/YfiT-like putative metalloenzymes"/>
    <property type="match status" value="1"/>
</dbReference>
<evidence type="ECO:0008006" key="3">
    <source>
        <dbReference type="Google" id="ProtNLM"/>
    </source>
</evidence>
<dbReference type="Pfam" id="PF07606">
    <property type="entry name" value="DUF1569"/>
    <property type="match status" value="1"/>
</dbReference>
<dbReference type="OrthoDB" id="282689at2"/>
<dbReference type="EMBL" id="CP036426">
    <property type="protein sequence ID" value="QDV33403.1"/>
    <property type="molecule type" value="Genomic_DNA"/>
</dbReference>
<proteinExistence type="predicted"/>
<organism evidence="1 2">
    <name type="scientific">Tautonia plasticadhaerens</name>
    <dbReference type="NCBI Taxonomy" id="2527974"/>
    <lineage>
        <taxon>Bacteria</taxon>
        <taxon>Pseudomonadati</taxon>
        <taxon>Planctomycetota</taxon>
        <taxon>Planctomycetia</taxon>
        <taxon>Isosphaerales</taxon>
        <taxon>Isosphaeraceae</taxon>
        <taxon>Tautonia</taxon>
    </lineage>
</organism>
<protein>
    <recommendedName>
        <fullName evidence="3">DinB superfamily protein</fullName>
    </recommendedName>
</protein>
<keyword evidence="2" id="KW-1185">Reference proteome</keyword>
<name>A0A518GXW5_9BACT</name>
<dbReference type="InterPro" id="IPR034660">
    <property type="entry name" value="DinB/YfiT-like"/>
</dbReference>
<dbReference type="AlphaFoldDB" id="A0A518GXW5"/>
<accession>A0A518GXW5</accession>
<evidence type="ECO:0000313" key="1">
    <source>
        <dbReference type="EMBL" id="QDV33403.1"/>
    </source>
</evidence>
<sequence length="166" mass="18137">MGRRSLDFRDADAVIAEIRRLQGGGYTMLGKWTLTQMCEHLTSTFRVGLDGVDRRLPWLFRKLVGEPMARHVTRTRRMISGVPAPREVVPTAPGGPDDPALIDACIATIERARDATSLPRPHPMADLTVAQWKELNWVHCAHHLGFLVPRDGLAAPAGAAATGQSA</sequence>
<reference evidence="1 2" key="1">
    <citation type="submission" date="2019-02" db="EMBL/GenBank/DDBJ databases">
        <title>Deep-cultivation of Planctomycetes and their phenomic and genomic characterization uncovers novel biology.</title>
        <authorList>
            <person name="Wiegand S."/>
            <person name="Jogler M."/>
            <person name="Boedeker C."/>
            <person name="Pinto D."/>
            <person name="Vollmers J."/>
            <person name="Rivas-Marin E."/>
            <person name="Kohn T."/>
            <person name="Peeters S.H."/>
            <person name="Heuer A."/>
            <person name="Rast P."/>
            <person name="Oberbeckmann S."/>
            <person name="Bunk B."/>
            <person name="Jeske O."/>
            <person name="Meyerdierks A."/>
            <person name="Storesund J.E."/>
            <person name="Kallscheuer N."/>
            <person name="Luecker S."/>
            <person name="Lage O.M."/>
            <person name="Pohl T."/>
            <person name="Merkel B.J."/>
            <person name="Hornburger P."/>
            <person name="Mueller R.-W."/>
            <person name="Bruemmer F."/>
            <person name="Labrenz M."/>
            <person name="Spormann A.M."/>
            <person name="Op den Camp H."/>
            <person name="Overmann J."/>
            <person name="Amann R."/>
            <person name="Jetten M.S.M."/>
            <person name="Mascher T."/>
            <person name="Medema M.H."/>
            <person name="Devos D.P."/>
            <person name="Kaster A.-K."/>
            <person name="Ovreas L."/>
            <person name="Rohde M."/>
            <person name="Galperin M.Y."/>
            <person name="Jogler C."/>
        </authorList>
    </citation>
    <scope>NUCLEOTIDE SEQUENCE [LARGE SCALE GENOMIC DNA]</scope>
    <source>
        <strain evidence="1 2">ElP</strain>
    </source>
</reference>
<dbReference type="Proteomes" id="UP000317835">
    <property type="component" value="Chromosome"/>
</dbReference>
<dbReference type="InterPro" id="IPR011463">
    <property type="entry name" value="DUF1569"/>
</dbReference>
<gene>
    <name evidence="1" type="ORF">ElP_12740</name>
</gene>